<organism evidence="2">
    <name type="scientific">Anopheles sinensis</name>
    <name type="common">Mosquito</name>
    <dbReference type="NCBI Taxonomy" id="74873"/>
    <lineage>
        <taxon>Eukaryota</taxon>
        <taxon>Metazoa</taxon>
        <taxon>Ecdysozoa</taxon>
        <taxon>Arthropoda</taxon>
        <taxon>Hexapoda</taxon>
        <taxon>Insecta</taxon>
        <taxon>Pterygota</taxon>
        <taxon>Neoptera</taxon>
        <taxon>Endopterygota</taxon>
        <taxon>Diptera</taxon>
        <taxon>Nematocera</taxon>
        <taxon>Culicoidea</taxon>
        <taxon>Culicidae</taxon>
        <taxon>Anophelinae</taxon>
        <taxon>Anopheles</taxon>
    </lineage>
</organism>
<name>A0A084VNA5_ANOSI</name>
<proteinExistence type="predicted"/>
<evidence type="ECO:0000256" key="1">
    <source>
        <dbReference type="SAM" id="MobiDB-lite"/>
    </source>
</evidence>
<evidence type="ECO:0000313" key="4">
    <source>
        <dbReference type="Proteomes" id="UP000030765"/>
    </source>
</evidence>
<accession>A0A084VNA5</accession>
<dbReference type="VEuPathDB" id="VectorBase:ASIC006941"/>
<keyword evidence="4" id="KW-1185">Reference proteome</keyword>
<dbReference type="AlphaFoldDB" id="A0A084VNA5"/>
<feature type="region of interest" description="Disordered" evidence="1">
    <location>
        <begin position="1"/>
        <end position="50"/>
    </location>
</feature>
<protein>
    <submittedName>
        <fullName evidence="2 3">Uncharacterized protein</fullName>
    </submittedName>
</protein>
<dbReference type="EMBL" id="KE524984">
    <property type="protein sequence ID" value="KFB39449.1"/>
    <property type="molecule type" value="Genomic_DNA"/>
</dbReference>
<dbReference type="EnsemblMetazoa" id="ASIC006941-RA">
    <property type="protein sequence ID" value="ASIC006941-PA"/>
    <property type="gene ID" value="ASIC006941"/>
</dbReference>
<sequence>MAFERNSSDVRTVPDGADGPSGFWLVSIRLPQGADGKTSARQRSQRSDRA</sequence>
<gene>
    <name evidence="2" type="ORF">ZHAS_00006941</name>
</gene>
<dbReference type="Proteomes" id="UP000030765">
    <property type="component" value="Unassembled WGS sequence"/>
</dbReference>
<dbReference type="EMBL" id="ATLV01014732">
    <property type="status" value="NOT_ANNOTATED_CDS"/>
    <property type="molecule type" value="Genomic_DNA"/>
</dbReference>
<reference evidence="2 4" key="1">
    <citation type="journal article" date="2014" name="BMC Genomics">
        <title>Genome sequence of Anopheles sinensis provides insight into genetics basis of mosquito competence for malaria parasites.</title>
        <authorList>
            <person name="Zhou D."/>
            <person name="Zhang D."/>
            <person name="Ding G."/>
            <person name="Shi L."/>
            <person name="Hou Q."/>
            <person name="Ye Y."/>
            <person name="Xu Y."/>
            <person name="Zhou H."/>
            <person name="Xiong C."/>
            <person name="Li S."/>
            <person name="Yu J."/>
            <person name="Hong S."/>
            <person name="Yu X."/>
            <person name="Zou P."/>
            <person name="Chen C."/>
            <person name="Chang X."/>
            <person name="Wang W."/>
            <person name="Lv Y."/>
            <person name="Sun Y."/>
            <person name="Ma L."/>
            <person name="Shen B."/>
            <person name="Zhu C."/>
        </authorList>
    </citation>
    <scope>NUCLEOTIDE SEQUENCE [LARGE SCALE GENOMIC DNA]</scope>
</reference>
<evidence type="ECO:0000313" key="2">
    <source>
        <dbReference type="EMBL" id="KFB39449.1"/>
    </source>
</evidence>
<reference evidence="3" key="2">
    <citation type="submission" date="2020-05" db="UniProtKB">
        <authorList>
            <consortium name="EnsemblMetazoa"/>
        </authorList>
    </citation>
    <scope>IDENTIFICATION</scope>
</reference>
<evidence type="ECO:0000313" key="3">
    <source>
        <dbReference type="EnsemblMetazoa" id="ASIC006941-PA"/>
    </source>
</evidence>